<feature type="transmembrane region" description="Helical" evidence="1">
    <location>
        <begin position="72"/>
        <end position="93"/>
    </location>
</feature>
<feature type="transmembrane region" description="Helical" evidence="1">
    <location>
        <begin position="99"/>
        <end position="121"/>
    </location>
</feature>
<accession>A0A2U1ZXC6</accession>
<dbReference type="EMBL" id="PYHR01000002">
    <property type="protein sequence ID" value="PWD51621.1"/>
    <property type="molecule type" value="Genomic_DNA"/>
</dbReference>
<sequence length="289" mass="30585">MWIVGTDPQIRAAVRAAVRIAADAGGLPDDVVRRVAVMNGWRRRLWTLDPTRAMHESVPDPAGAAGVTARRLWWLLVVVLAAGTLLASLLLVASVDESVWWVVAATACAVLAVAAGLDLVLPRRVATADLPSVDQAFGVLVFAVTATGIVAATSSAASGAPGWATAIVGAALATTFAAAVVLGRRSSRDHRRGAHPTVPHAPANLEVKLAEDALREAHRLARLPRDEGRRRSSTLAWQAALGEMDRYLPQEVRDVAGALSPVAFIVWVFHDGRFDVSPNALAPLRGRRG</sequence>
<proteinExistence type="predicted"/>
<reference evidence="2 3" key="1">
    <citation type="submission" date="2018-03" db="EMBL/GenBank/DDBJ databases">
        <title>Genome assembly of novel Miniimonas species PCH200.</title>
        <authorList>
            <person name="Thakur V."/>
            <person name="Kumar V."/>
            <person name="Singh D."/>
        </authorList>
    </citation>
    <scope>NUCLEOTIDE SEQUENCE [LARGE SCALE GENOMIC DNA]</scope>
    <source>
        <strain evidence="2 3">PCH200</strain>
    </source>
</reference>
<evidence type="ECO:0000313" key="3">
    <source>
        <dbReference type="Proteomes" id="UP000245166"/>
    </source>
</evidence>
<keyword evidence="1" id="KW-0812">Transmembrane</keyword>
<dbReference type="AlphaFoldDB" id="A0A2U1ZXC6"/>
<evidence type="ECO:0000313" key="2">
    <source>
        <dbReference type="EMBL" id="PWD51621.1"/>
    </source>
</evidence>
<name>A0A2U1ZXC6_9MICO</name>
<feature type="transmembrane region" description="Helical" evidence="1">
    <location>
        <begin position="163"/>
        <end position="182"/>
    </location>
</feature>
<organism evidence="2 3">
    <name type="scientific">Serinibacter arcticus</name>
    <dbReference type="NCBI Taxonomy" id="1655435"/>
    <lineage>
        <taxon>Bacteria</taxon>
        <taxon>Bacillati</taxon>
        <taxon>Actinomycetota</taxon>
        <taxon>Actinomycetes</taxon>
        <taxon>Micrococcales</taxon>
        <taxon>Beutenbergiaceae</taxon>
        <taxon>Serinibacter</taxon>
    </lineage>
</organism>
<evidence type="ECO:0000256" key="1">
    <source>
        <dbReference type="SAM" id="Phobius"/>
    </source>
</evidence>
<feature type="transmembrane region" description="Helical" evidence="1">
    <location>
        <begin position="133"/>
        <end position="157"/>
    </location>
</feature>
<dbReference type="Proteomes" id="UP000245166">
    <property type="component" value="Unassembled WGS sequence"/>
</dbReference>
<comment type="caution">
    <text evidence="2">The sequence shown here is derived from an EMBL/GenBank/DDBJ whole genome shotgun (WGS) entry which is preliminary data.</text>
</comment>
<keyword evidence="1" id="KW-1133">Transmembrane helix</keyword>
<protein>
    <submittedName>
        <fullName evidence="2">Uncharacterized protein</fullName>
    </submittedName>
</protein>
<gene>
    <name evidence="2" type="ORF">C8046_14170</name>
</gene>
<keyword evidence="1" id="KW-0472">Membrane</keyword>
<keyword evidence="3" id="KW-1185">Reference proteome</keyword>